<organism evidence="9 10">
    <name type="scientific">Salinispora tropica (strain ATCC BAA-916 / DSM 44818 / JCM 13857 / NBRC 105044 / CNB-440)</name>
    <dbReference type="NCBI Taxonomy" id="369723"/>
    <lineage>
        <taxon>Bacteria</taxon>
        <taxon>Bacillati</taxon>
        <taxon>Actinomycetota</taxon>
        <taxon>Actinomycetes</taxon>
        <taxon>Micromonosporales</taxon>
        <taxon>Micromonosporaceae</taxon>
        <taxon>Salinispora</taxon>
    </lineage>
</organism>
<evidence type="ECO:0000256" key="1">
    <source>
        <dbReference type="ARBA" id="ARBA00022475"/>
    </source>
</evidence>
<dbReference type="STRING" id="369723.Strop_0053"/>
<accession>A4X0Y8</accession>
<feature type="transmembrane region" description="Helical" evidence="7">
    <location>
        <begin position="46"/>
        <end position="68"/>
    </location>
</feature>
<dbReference type="EMBL" id="CP000667">
    <property type="protein sequence ID" value="ABP52538.1"/>
    <property type="molecule type" value="Genomic_DNA"/>
</dbReference>
<dbReference type="KEGG" id="stp:Strop_0053"/>
<proteinExistence type="inferred from homology"/>
<feature type="region of interest" description="Disordered" evidence="8">
    <location>
        <begin position="1"/>
        <end position="38"/>
    </location>
</feature>
<reference evidence="10" key="1">
    <citation type="journal article" date="2007" name="Proc. Natl. Acad. Sci. U.S.A.">
        <title>Genome sequencing reveals complex secondary metabolome in the marine actinomycete Salinispora tropica.</title>
        <authorList>
            <person name="Udwary D.W."/>
            <person name="Zeigler L."/>
            <person name="Asolkar R.N."/>
            <person name="Singan V."/>
            <person name="Lapidus A."/>
            <person name="Fenical W."/>
            <person name="Jensen P.R."/>
            <person name="Moore B.S."/>
        </authorList>
    </citation>
    <scope>NUCLEOTIDE SEQUENCE [LARGE SCALE GENOMIC DNA]</scope>
    <source>
        <strain evidence="10">ATCC BAA-916 / DSM 44818 / CNB-440</strain>
    </source>
</reference>
<gene>
    <name evidence="7" type="primary">crgA</name>
    <name evidence="9" type="ordered locus">Strop_0053</name>
</gene>
<feature type="compositionally biased region" description="Polar residues" evidence="8">
    <location>
        <begin position="1"/>
        <end position="10"/>
    </location>
</feature>
<comment type="similarity">
    <text evidence="7">Belongs to the CrgA family.</text>
</comment>
<evidence type="ECO:0000256" key="6">
    <source>
        <dbReference type="ARBA" id="ARBA00023306"/>
    </source>
</evidence>
<comment type="function">
    <text evidence="7">Involved in cell division.</text>
</comment>
<dbReference type="InterPro" id="IPR009619">
    <property type="entry name" value="CrgA"/>
</dbReference>
<evidence type="ECO:0000256" key="5">
    <source>
        <dbReference type="ARBA" id="ARBA00023136"/>
    </source>
</evidence>
<keyword evidence="5 7" id="KW-0472">Membrane</keyword>
<dbReference type="Proteomes" id="UP000000235">
    <property type="component" value="Chromosome"/>
</dbReference>
<evidence type="ECO:0000256" key="8">
    <source>
        <dbReference type="SAM" id="MobiDB-lite"/>
    </source>
</evidence>
<dbReference type="eggNOG" id="ENOG5032ZHR">
    <property type="taxonomic scope" value="Bacteria"/>
</dbReference>
<evidence type="ECO:0000256" key="7">
    <source>
        <dbReference type="HAMAP-Rule" id="MF_00631"/>
    </source>
</evidence>
<keyword evidence="3 7" id="KW-0812">Transmembrane</keyword>
<keyword evidence="1 7" id="KW-1003">Cell membrane</keyword>
<evidence type="ECO:0000256" key="3">
    <source>
        <dbReference type="ARBA" id="ARBA00022692"/>
    </source>
</evidence>
<evidence type="ECO:0000256" key="2">
    <source>
        <dbReference type="ARBA" id="ARBA00022618"/>
    </source>
</evidence>
<evidence type="ECO:0000256" key="4">
    <source>
        <dbReference type="ARBA" id="ARBA00022989"/>
    </source>
</evidence>
<sequence length="101" mass="11178">MSGRTRSSPPLESVVPKSQVRKKKVYTPPTDVRPTATAATRKPSPVWLPATAVTLIVAGIGWLVVYYLSEQEYPVMSWGYWNLAVGFGAMVGSLILLSRWR</sequence>
<keyword evidence="4 7" id="KW-1133">Transmembrane helix</keyword>
<dbReference type="GO" id="GO:0051301">
    <property type="term" value="P:cell division"/>
    <property type="evidence" value="ECO:0007669"/>
    <property type="project" value="UniProtKB-UniRule"/>
</dbReference>
<evidence type="ECO:0000313" key="10">
    <source>
        <dbReference type="Proteomes" id="UP000000235"/>
    </source>
</evidence>
<dbReference type="HAMAP" id="MF_00631">
    <property type="entry name" value="CrgA"/>
    <property type="match status" value="1"/>
</dbReference>
<keyword evidence="2 7" id="KW-0132">Cell division</keyword>
<protein>
    <recommendedName>
        <fullName evidence="7">Cell division protein CrgA</fullName>
    </recommendedName>
</protein>
<name>A4X0Y8_SALTO</name>
<keyword evidence="10" id="KW-1185">Reference proteome</keyword>
<evidence type="ECO:0000313" key="9">
    <source>
        <dbReference type="EMBL" id="ABP52538.1"/>
    </source>
</evidence>
<dbReference type="GO" id="GO:0005886">
    <property type="term" value="C:plasma membrane"/>
    <property type="evidence" value="ECO:0007669"/>
    <property type="project" value="UniProtKB-SubCell"/>
</dbReference>
<feature type="transmembrane region" description="Helical" evidence="7">
    <location>
        <begin position="80"/>
        <end position="97"/>
    </location>
</feature>
<dbReference type="AlphaFoldDB" id="A4X0Y8"/>
<comment type="subcellular location">
    <subcellularLocation>
        <location evidence="7">Cell membrane</location>
        <topology evidence="7">Multi-pass membrane protein</topology>
    </subcellularLocation>
</comment>
<dbReference type="HOGENOM" id="CLU_149126_2_0_11"/>
<keyword evidence="6 7" id="KW-0131">Cell cycle</keyword>
<dbReference type="Pfam" id="PF06781">
    <property type="entry name" value="CrgA"/>
    <property type="match status" value="1"/>
</dbReference>